<dbReference type="KEGG" id="dci:113468762"/>
<dbReference type="Proteomes" id="UP000079169">
    <property type="component" value="Unplaced"/>
</dbReference>
<dbReference type="GO" id="GO:0006508">
    <property type="term" value="P:proteolysis"/>
    <property type="evidence" value="ECO:0007669"/>
    <property type="project" value="InterPro"/>
</dbReference>
<name>A0A3Q0J461_DIACI</name>
<evidence type="ECO:0000313" key="3">
    <source>
        <dbReference type="RefSeq" id="XP_026681708.1"/>
    </source>
</evidence>
<protein>
    <submittedName>
        <fullName evidence="3">Dipeptidyl peptidase 9-like</fullName>
    </submittedName>
</protein>
<dbReference type="InterPro" id="IPR002469">
    <property type="entry name" value="Peptidase_S9B_N"/>
</dbReference>
<dbReference type="GeneID" id="113468762"/>
<evidence type="ECO:0000313" key="2">
    <source>
        <dbReference type="Proteomes" id="UP000079169"/>
    </source>
</evidence>
<sequence length="80" mass="9262">MVLVSGSTQRLTFAHKGGRNLTDDPLAAGIPSYVTQEEFSRYQGYWWQPKTTDGVYRILYEEIDESDVKIYNFPSSYMRS</sequence>
<dbReference type="PaxDb" id="121845-A0A3Q0J461"/>
<proteinExistence type="predicted"/>
<gene>
    <name evidence="3" type="primary">LOC113468762</name>
</gene>
<dbReference type="Gene3D" id="2.140.10.30">
    <property type="entry name" value="Dipeptidylpeptidase IV, N-terminal domain"/>
    <property type="match status" value="1"/>
</dbReference>
<dbReference type="PANTHER" id="PTHR11731">
    <property type="entry name" value="PROTEASE FAMILY S9B,C DIPEPTIDYL-PEPTIDASE IV-RELATED"/>
    <property type="match status" value="1"/>
</dbReference>
<dbReference type="STRING" id="121845.A0A3Q0J461"/>
<dbReference type="PANTHER" id="PTHR11731:SF193">
    <property type="entry name" value="DIPEPTIDYL PEPTIDASE 9"/>
    <property type="match status" value="1"/>
</dbReference>
<dbReference type="Pfam" id="PF00930">
    <property type="entry name" value="DPPIV_N"/>
    <property type="match status" value="1"/>
</dbReference>
<dbReference type="AlphaFoldDB" id="A0A3Q0J461"/>
<dbReference type="RefSeq" id="XP_026681708.1">
    <property type="nucleotide sequence ID" value="XM_026825907.1"/>
</dbReference>
<reference evidence="3" key="1">
    <citation type="submission" date="2025-08" db="UniProtKB">
        <authorList>
            <consortium name="RefSeq"/>
        </authorList>
    </citation>
    <scope>IDENTIFICATION</scope>
</reference>
<feature type="domain" description="Dipeptidylpeptidase IV N-terminal" evidence="1">
    <location>
        <begin position="19"/>
        <end position="77"/>
    </location>
</feature>
<accession>A0A3Q0J461</accession>
<dbReference type="GO" id="GO:0008239">
    <property type="term" value="F:dipeptidyl-peptidase activity"/>
    <property type="evidence" value="ECO:0007669"/>
    <property type="project" value="TreeGrafter"/>
</dbReference>
<dbReference type="SUPFAM" id="SSF82171">
    <property type="entry name" value="DPP6 N-terminal domain-like"/>
    <property type="match status" value="1"/>
</dbReference>
<keyword evidence="2" id="KW-1185">Reference proteome</keyword>
<dbReference type="InterPro" id="IPR050278">
    <property type="entry name" value="Serine_Prot_S9B/DPPIV"/>
</dbReference>
<evidence type="ECO:0000259" key="1">
    <source>
        <dbReference type="Pfam" id="PF00930"/>
    </source>
</evidence>
<organism evidence="2 3">
    <name type="scientific">Diaphorina citri</name>
    <name type="common">Asian citrus psyllid</name>
    <dbReference type="NCBI Taxonomy" id="121845"/>
    <lineage>
        <taxon>Eukaryota</taxon>
        <taxon>Metazoa</taxon>
        <taxon>Ecdysozoa</taxon>
        <taxon>Arthropoda</taxon>
        <taxon>Hexapoda</taxon>
        <taxon>Insecta</taxon>
        <taxon>Pterygota</taxon>
        <taxon>Neoptera</taxon>
        <taxon>Paraneoptera</taxon>
        <taxon>Hemiptera</taxon>
        <taxon>Sternorrhyncha</taxon>
        <taxon>Psylloidea</taxon>
        <taxon>Psyllidae</taxon>
        <taxon>Diaphorininae</taxon>
        <taxon>Diaphorina</taxon>
    </lineage>
</organism>